<feature type="non-terminal residue" evidence="1">
    <location>
        <position position="201"/>
    </location>
</feature>
<sequence length="201" mass="22773">LTTTLTTILNPLSNITNLVSIKLDYHNYLIWRSQFQPILRATQLYGYIDDSIACPLLKRPMSTDPTSFEIQCMKLEFLVTWINAILSEPMIPQVVSLTTSTTVWSTLEHFFTSQLRSRIMQLSYQLQTVKKGSSLTITDYFNHLKGIADSLAPASQPVVDSDLVLYVLGGLSQGYVFVTAVMTRYDPLSYEDLYSLLLNNE</sequence>
<proteinExistence type="predicted"/>
<keyword evidence="2" id="KW-1185">Reference proteome</keyword>
<organism evidence="1 2">
    <name type="scientific">Cephalotus follicularis</name>
    <name type="common">Albany pitcher plant</name>
    <dbReference type="NCBI Taxonomy" id="3775"/>
    <lineage>
        <taxon>Eukaryota</taxon>
        <taxon>Viridiplantae</taxon>
        <taxon>Streptophyta</taxon>
        <taxon>Embryophyta</taxon>
        <taxon>Tracheophyta</taxon>
        <taxon>Spermatophyta</taxon>
        <taxon>Magnoliopsida</taxon>
        <taxon>eudicotyledons</taxon>
        <taxon>Gunneridae</taxon>
        <taxon>Pentapetalae</taxon>
        <taxon>rosids</taxon>
        <taxon>fabids</taxon>
        <taxon>Oxalidales</taxon>
        <taxon>Cephalotaceae</taxon>
        <taxon>Cephalotus</taxon>
    </lineage>
</organism>
<name>A0A1Q3D8Y3_CEPFO</name>
<reference evidence="2" key="1">
    <citation type="submission" date="2016-04" db="EMBL/GenBank/DDBJ databases">
        <title>Cephalotus genome sequencing.</title>
        <authorList>
            <person name="Fukushima K."/>
            <person name="Hasebe M."/>
            <person name="Fang X."/>
        </authorList>
    </citation>
    <scope>NUCLEOTIDE SEQUENCE [LARGE SCALE GENOMIC DNA]</scope>
    <source>
        <strain evidence="2">cv. St1</strain>
    </source>
</reference>
<dbReference type="EMBL" id="BDDD01005131">
    <property type="protein sequence ID" value="GAV88912.1"/>
    <property type="molecule type" value="Genomic_DNA"/>
</dbReference>
<evidence type="ECO:0000313" key="1">
    <source>
        <dbReference type="EMBL" id="GAV88912.1"/>
    </source>
</evidence>
<dbReference type="OrthoDB" id="693186at2759"/>
<dbReference type="Pfam" id="PF14223">
    <property type="entry name" value="Retrotran_gag_2"/>
    <property type="match status" value="1"/>
</dbReference>
<dbReference type="PANTHER" id="PTHR47481">
    <property type="match status" value="1"/>
</dbReference>
<dbReference type="InParanoid" id="A0A1Q3D8Y3"/>
<evidence type="ECO:0000313" key="2">
    <source>
        <dbReference type="Proteomes" id="UP000187406"/>
    </source>
</evidence>
<dbReference type="AlphaFoldDB" id="A0A1Q3D8Y3"/>
<dbReference type="PANTHER" id="PTHR47481:SF31">
    <property type="entry name" value="OS01G0873500 PROTEIN"/>
    <property type="match status" value="1"/>
</dbReference>
<comment type="caution">
    <text evidence="1">The sequence shown here is derived from an EMBL/GenBank/DDBJ whole genome shotgun (WGS) entry which is preliminary data.</text>
</comment>
<dbReference type="Proteomes" id="UP000187406">
    <property type="component" value="Unassembled WGS sequence"/>
</dbReference>
<accession>A0A1Q3D8Y3</accession>
<gene>
    <name evidence="1" type="ORF">CFOL_v3_32333</name>
</gene>
<protein>
    <submittedName>
        <fullName evidence="1">UBN2_3 domain-containing protein</fullName>
    </submittedName>
</protein>
<feature type="non-terminal residue" evidence="1">
    <location>
        <position position="1"/>
    </location>
</feature>